<feature type="transmembrane region" description="Helical" evidence="1">
    <location>
        <begin position="196"/>
        <end position="218"/>
    </location>
</feature>
<evidence type="ECO:0000313" key="2">
    <source>
        <dbReference type="EMBL" id="VDK23266.1"/>
    </source>
</evidence>
<dbReference type="EMBL" id="UYRS01000445">
    <property type="protein sequence ID" value="VDK23266.1"/>
    <property type="molecule type" value="Genomic_DNA"/>
</dbReference>
<reference evidence="4" key="1">
    <citation type="submission" date="2016-04" db="UniProtKB">
        <authorList>
            <consortium name="WormBaseParasite"/>
        </authorList>
    </citation>
    <scope>IDENTIFICATION</scope>
</reference>
<evidence type="ECO:0000313" key="4">
    <source>
        <dbReference type="WBParaSite" id="TASK_0000156501-mRNA-1"/>
    </source>
</evidence>
<organism evidence="4">
    <name type="scientific">Taenia asiatica</name>
    <name type="common">Asian tapeworm</name>
    <dbReference type="NCBI Taxonomy" id="60517"/>
    <lineage>
        <taxon>Eukaryota</taxon>
        <taxon>Metazoa</taxon>
        <taxon>Spiralia</taxon>
        <taxon>Lophotrochozoa</taxon>
        <taxon>Platyhelminthes</taxon>
        <taxon>Cestoda</taxon>
        <taxon>Eucestoda</taxon>
        <taxon>Cyclophyllidea</taxon>
        <taxon>Taeniidae</taxon>
        <taxon>Taenia</taxon>
    </lineage>
</organism>
<evidence type="ECO:0000313" key="3">
    <source>
        <dbReference type="Proteomes" id="UP000282613"/>
    </source>
</evidence>
<protein>
    <submittedName>
        <fullName evidence="4">Solute carrier family 22 member 13</fullName>
    </submittedName>
</protein>
<dbReference type="WBParaSite" id="TASK_0000156501-mRNA-1">
    <property type="protein sequence ID" value="TASK_0000156501-mRNA-1"/>
    <property type="gene ID" value="TASK_0000156501"/>
</dbReference>
<name>A0A158R750_TAEAS</name>
<feature type="transmembrane region" description="Helical" evidence="1">
    <location>
        <begin position="164"/>
        <end position="184"/>
    </location>
</feature>
<dbReference type="AlphaFoldDB" id="A0A158R750"/>
<dbReference type="OrthoDB" id="6132759at2759"/>
<feature type="transmembrane region" description="Helical" evidence="1">
    <location>
        <begin position="43"/>
        <end position="64"/>
    </location>
</feature>
<proteinExistence type="predicted"/>
<keyword evidence="1" id="KW-0472">Membrane</keyword>
<accession>A0A158R750</accession>
<gene>
    <name evidence="2" type="ORF">TASK_LOCUS1563</name>
</gene>
<evidence type="ECO:0000256" key="1">
    <source>
        <dbReference type="SAM" id="Phobius"/>
    </source>
</evidence>
<feature type="transmembrane region" description="Helical" evidence="1">
    <location>
        <begin position="120"/>
        <end position="144"/>
    </location>
</feature>
<reference evidence="2 3" key="2">
    <citation type="submission" date="2018-11" db="EMBL/GenBank/DDBJ databases">
        <authorList>
            <consortium name="Pathogen Informatics"/>
        </authorList>
    </citation>
    <scope>NUCLEOTIDE SEQUENCE [LARGE SCALE GENOMIC DNA]</scope>
</reference>
<keyword evidence="3" id="KW-1185">Reference proteome</keyword>
<dbReference type="Proteomes" id="UP000282613">
    <property type="component" value="Unassembled WGS sequence"/>
</dbReference>
<keyword evidence="1" id="KW-0812">Transmembrane</keyword>
<keyword evidence="1" id="KW-1133">Transmembrane helix</keyword>
<sequence length="289" mass="31617">MGEEFVHIRPKPGVLVNVSRRVPSLVEQACRNLQKIFLDKKRCVLLAGDVAKLTCAILLLILVADVLTTLHQEGQTCRTQSGFTSSSDKPHNLGIVIASFMVQISRPTSILEAVENAESYGIFGCMSEPVNGALVYTIFVLLLLEFRTKAPGAQAIAQFVGQRFGVVAHTLTITSSLLTGPYALSLDVIDVKQIRLIGLGVALLGGFLLPALTTLLPWPELFTRQTDLRFSPRLSEKKFALSEVRRALASLCHLTYGIAIFNFVIFLGFWRILGHAIGGLRNSTPTNGW</sequence>
<feature type="transmembrane region" description="Helical" evidence="1">
    <location>
        <begin position="247"/>
        <end position="273"/>
    </location>
</feature>